<dbReference type="InterPro" id="IPR009656">
    <property type="entry name" value="PHB_depo_C"/>
</dbReference>
<dbReference type="KEGG" id="pzu:PHZ_c0229"/>
<name>B4RD39_PHEZH</name>
<dbReference type="eggNOG" id="COG4553">
    <property type="taxonomic scope" value="Bacteria"/>
</dbReference>
<protein>
    <submittedName>
        <fullName evidence="2">Polyhydroxyalkanoate depolymerase, intracellular</fullName>
    </submittedName>
</protein>
<keyword evidence="3" id="KW-1185">Reference proteome</keyword>
<sequence length="434" mass="49003">MLCCGAQKGGLMLYTLYEAGYYASTPLRLAALATRQFWGSPLNPAADTELGRRLFATSDLITNLTRRYGKPAWGIDQVEIGGQDVRVRPVSVWSSPWAKLTHFVRDMSDLRRAGRRELEPAVLIVAPLSGHYATLLRGTVQAFLQDHEVFVTEWANARDVPVLEGRFDLDDYIDHIREMLRVLGPRPHVVAVCQPGPAVLAAAALMSEDGEESRPGSMTFMGSPIDARLSPTVTNRLAEERPFAWFESNMVYTVPGPYPGMGRRVYPGFVQLASFMSMNLEKHQEAHLRYLQHLMDGDGDSADKHLEFYDEYLSVLDLTEEFYLQTVDVVFQRYLLPKGEFFHRGRHVRPDRIADIGLMTVEGENDDISGIGQTQAAHDLCSGIPAELKEDWVQPHVGHYGVFNGKRFREEIYPRVRAFIRRIEEGFDRTRAAA</sequence>
<dbReference type="InterPro" id="IPR051321">
    <property type="entry name" value="PHA/PHB_synthase"/>
</dbReference>
<gene>
    <name evidence="2" type="primary">phaZ</name>
    <name evidence="2" type="ordered locus">PHZ_c0229</name>
</gene>
<accession>B4RD39</accession>
<dbReference type="InterPro" id="IPR010915">
    <property type="entry name" value="PHB_depoly_PhaZ"/>
</dbReference>
<dbReference type="NCBIfam" id="TIGR01849">
    <property type="entry name" value="PHB_depoly_PhaZ"/>
    <property type="match status" value="1"/>
</dbReference>
<dbReference type="AlphaFoldDB" id="B4RD39"/>
<dbReference type="HOGENOM" id="CLU_017495_0_0_5"/>
<dbReference type="STRING" id="450851.PHZ_c0229"/>
<dbReference type="EMBL" id="CP000747">
    <property type="protein sequence ID" value="ACG76643.1"/>
    <property type="molecule type" value="Genomic_DNA"/>
</dbReference>
<organism evidence="2 3">
    <name type="scientific">Phenylobacterium zucineum (strain HLK1)</name>
    <dbReference type="NCBI Taxonomy" id="450851"/>
    <lineage>
        <taxon>Bacteria</taxon>
        <taxon>Pseudomonadati</taxon>
        <taxon>Pseudomonadota</taxon>
        <taxon>Alphaproteobacteria</taxon>
        <taxon>Caulobacterales</taxon>
        <taxon>Caulobacteraceae</taxon>
        <taxon>Phenylobacterium</taxon>
    </lineage>
</organism>
<dbReference type="Pfam" id="PF06850">
    <property type="entry name" value="PHB_depo_C"/>
    <property type="match status" value="1"/>
</dbReference>
<dbReference type="Gene3D" id="3.40.50.1820">
    <property type="entry name" value="alpha/beta hydrolase"/>
    <property type="match status" value="1"/>
</dbReference>
<feature type="domain" description="PHB de-polymerase C-terminal" evidence="1">
    <location>
        <begin position="222"/>
        <end position="422"/>
    </location>
</feature>
<dbReference type="Proteomes" id="UP000001868">
    <property type="component" value="Chromosome"/>
</dbReference>
<evidence type="ECO:0000313" key="2">
    <source>
        <dbReference type="EMBL" id="ACG76643.1"/>
    </source>
</evidence>
<evidence type="ECO:0000313" key="3">
    <source>
        <dbReference type="Proteomes" id="UP000001868"/>
    </source>
</evidence>
<dbReference type="PANTHER" id="PTHR36837">
    <property type="entry name" value="POLY(3-HYDROXYALKANOATE) POLYMERASE SUBUNIT PHAC"/>
    <property type="match status" value="1"/>
</dbReference>
<evidence type="ECO:0000259" key="1">
    <source>
        <dbReference type="Pfam" id="PF06850"/>
    </source>
</evidence>
<dbReference type="PANTHER" id="PTHR36837:SF4">
    <property type="entry name" value="BLR0908 PROTEIN"/>
    <property type="match status" value="1"/>
</dbReference>
<dbReference type="PIRSF" id="PIRSF020818">
    <property type="entry name" value="PHB_depoly_PhaZ"/>
    <property type="match status" value="1"/>
</dbReference>
<dbReference type="SUPFAM" id="SSF53474">
    <property type="entry name" value="alpha/beta-Hydrolases"/>
    <property type="match status" value="1"/>
</dbReference>
<proteinExistence type="predicted"/>
<reference evidence="2 3" key="1">
    <citation type="journal article" date="2008" name="BMC Genomics">
        <title>Complete genome of Phenylobacterium zucineum - a novel facultative intracellular bacterium isolated from human erythroleukemia cell line K562.</title>
        <authorList>
            <person name="Luo Y."/>
            <person name="Xu X."/>
            <person name="Ding Z."/>
            <person name="Liu Z."/>
            <person name="Zhang B."/>
            <person name="Yan Z."/>
            <person name="Sun J."/>
            <person name="Hu S."/>
            <person name="Hu X."/>
        </authorList>
    </citation>
    <scope>NUCLEOTIDE SEQUENCE [LARGE SCALE GENOMIC DNA]</scope>
    <source>
        <strain evidence="2 3">HLK1</strain>
    </source>
</reference>
<dbReference type="InterPro" id="IPR029058">
    <property type="entry name" value="AB_hydrolase_fold"/>
</dbReference>